<sequence>MLSTALLHLCPLAAAVPSPTPCECGRSDAKASTCSVEQFLDATYFWDSVDPIPVDPNCAKDPYSAMGSEIIQGFKTSDDGNYSIIQGPSPFPPGTCGLRSSSDPRVFGPHFWKTFHTMAVNYHSPPTKAALGACSAFIKALPYMIPCTHCAWDLGQFIQTNIENSGKYNETCMGATSEHFDESLCFAPEEACKSQRSLVSFFVRAHNNVNSHTNPCRPRFTIKQGYDMYKNSSPDFCARDIVWGSKQICGGGYCAPRGPCEEMVGPVGTGTGSGPSENDYFGTDETEGCTLDTALSCGSVACKAA</sequence>
<dbReference type="Pfam" id="PF04777">
    <property type="entry name" value="Evr1_Alr"/>
    <property type="match status" value="1"/>
</dbReference>
<comment type="cofactor">
    <cofactor evidence="1 6">
        <name>FAD</name>
        <dbReference type="ChEBI" id="CHEBI:57692"/>
    </cofactor>
</comment>
<dbReference type="InterPro" id="IPR036774">
    <property type="entry name" value="ERV/ALR_sulphydryl_oxid_sf"/>
</dbReference>
<evidence type="ECO:0000313" key="10">
    <source>
        <dbReference type="Proteomes" id="UP000013827"/>
    </source>
</evidence>
<name>A0A0D3JE52_EMIH1</name>
<evidence type="ECO:0000256" key="5">
    <source>
        <dbReference type="ARBA" id="ARBA00023157"/>
    </source>
</evidence>
<dbReference type="SUPFAM" id="SSF69000">
    <property type="entry name" value="FAD-dependent thiol oxidase"/>
    <property type="match status" value="1"/>
</dbReference>
<keyword evidence="4 6" id="KW-0560">Oxidoreductase</keyword>
<feature type="chain" id="PRO_5044291404" description="Sulfhydryl oxidase" evidence="7">
    <location>
        <begin position="16"/>
        <end position="305"/>
    </location>
</feature>
<dbReference type="KEGG" id="ehx:EMIHUDRAFT_435722"/>
<dbReference type="RefSeq" id="XP_005774216.1">
    <property type="nucleotide sequence ID" value="XM_005774159.1"/>
</dbReference>
<dbReference type="Gene3D" id="1.20.120.310">
    <property type="entry name" value="ERV/ALR sulfhydryl oxidase domain"/>
    <property type="match status" value="1"/>
</dbReference>
<dbReference type="PaxDb" id="2903-EOD21787"/>
<reference evidence="10" key="1">
    <citation type="journal article" date="2013" name="Nature">
        <title>Pan genome of the phytoplankton Emiliania underpins its global distribution.</title>
        <authorList>
            <person name="Read B.A."/>
            <person name="Kegel J."/>
            <person name="Klute M.J."/>
            <person name="Kuo A."/>
            <person name="Lefebvre S.C."/>
            <person name="Maumus F."/>
            <person name="Mayer C."/>
            <person name="Miller J."/>
            <person name="Monier A."/>
            <person name="Salamov A."/>
            <person name="Young J."/>
            <person name="Aguilar M."/>
            <person name="Claverie J.M."/>
            <person name="Frickenhaus S."/>
            <person name="Gonzalez K."/>
            <person name="Herman E.K."/>
            <person name="Lin Y.C."/>
            <person name="Napier J."/>
            <person name="Ogata H."/>
            <person name="Sarno A.F."/>
            <person name="Shmutz J."/>
            <person name="Schroeder D."/>
            <person name="de Vargas C."/>
            <person name="Verret F."/>
            <person name="von Dassow P."/>
            <person name="Valentin K."/>
            <person name="Van de Peer Y."/>
            <person name="Wheeler G."/>
            <person name="Dacks J.B."/>
            <person name="Delwiche C.F."/>
            <person name="Dyhrman S.T."/>
            <person name="Glockner G."/>
            <person name="John U."/>
            <person name="Richards T."/>
            <person name="Worden A.Z."/>
            <person name="Zhang X."/>
            <person name="Grigoriev I.V."/>
            <person name="Allen A.E."/>
            <person name="Bidle K."/>
            <person name="Borodovsky M."/>
            <person name="Bowler C."/>
            <person name="Brownlee C."/>
            <person name="Cock J.M."/>
            <person name="Elias M."/>
            <person name="Gladyshev V.N."/>
            <person name="Groth M."/>
            <person name="Guda C."/>
            <person name="Hadaegh A."/>
            <person name="Iglesias-Rodriguez M.D."/>
            <person name="Jenkins J."/>
            <person name="Jones B.M."/>
            <person name="Lawson T."/>
            <person name="Leese F."/>
            <person name="Lindquist E."/>
            <person name="Lobanov A."/>
            <person name="Lomsadze A."/>
            <person name="Malik S.B."/>
            <person name="Marsh M.E."/>
            <person name="Mackinder L."/>
            <person name="Mock T."/>
            <person name="Mueller-Roeber B."/>
            <person name="Pagarete A."/>
            <person name="Parker M."/>
            <person name="Probert I."/>
            <person name="Quesneville H."/>
            <person name="Raines C."/>
            <person name="Rensing S.A."/>
            <person name="Riano-Pachon D.M."/>
            <person name="Richier S."/>
            <person name="Rokitta S."/>
            <person name="Shiraiwa Y."/>
            <person name="Soanes D.M."/>
            <person name="van der Giezen M."/>
            <person name="Wahlund T.M."/>
            <person name="Williams B."/>
            <person name="Wilson W."/>
            <person name="Wolfe G."/>
            <person name="Wurch L.L."/>
        </authorList>
    </citation>
    <scope>NUCLEOTIDE SEQUENCE</scope>
</reference>
<keyword evidence="2 6" id="KW-0285">Flavoprotein</keyword>
<evidence type="ECO:0000256" key="2">
    <source>
        <dbReference type="ARBA" id="ARBA00022630"/>
    </source>
</evidence>
<dbReference type="Proteomes" id="UP000013827">
    <property type="component" value="Unassembled WGS sequence"/>
</dbReference>
<evidence type="ECO:0000256" key="7">
    <source>
        <dbReference type="SAM" id="SignalP"/>
    </source>
</evidence>
<accession>A0A0D3JE52</accession>
<evidence type="ECO:0000313" key="9">
    <source>
        <dbReference type="EnsemblProtists" id="EOD21787"/>
    </source>
</evidence>
<evidence type="ECO:0000256" key="6">
    <source>
        <dbReference type="RuleBase" id="RU371123"/>
    </source>
</evidence>
<protein>
    <recommendedName>
        <fullName evidence="6">Sulfhydryl oxidase</fullName>
        <ecNumber evidence="6">1.8.3.2</ecNumber>
    </recommendedName>
</protein>
<dbReference type="InterPro" id="IPR017905">
    <property type="entry name" value="ERV/ALR_sulphydryl_oxidase"/>
</dbReference>
<dbReference type="AlphaFoldDB" id="A0A0D3JE52"/>
<dbReference type="GeneID" id="17267294"/>
<dbReference type="PROSITE" id="PS51324">
    <property type="entry name" value="ERV_ALR"/>
    <property type="match status" value="1"/>
</dbReference>
<evidence type="ECO:0000259" key="8">
    <source>
        <dbReference type="PROSITE" id="PS51324"/>
    </source>
</evidence>
<keyword evidence="3 6" id="KW-0274">FAD</keyword>
<proteinExistence type="predicted"/>
<evidence type="ECO:0000256" key="3">
    <source>
        <dbReference type="ARBA" id="ARBA00022827"/>
    </source>
</evidence>
<organism evidence="9 10">
    <name type="scientific">Emiliania huxleyi (strain CCMP1516)</name>
    <dbReference type="NCBI Taxonomy" id="280463"/>
    <lineage>
        <taxon>Eukaryota</taxon>
        <taxon>Haptista</taxon>
        <taxon>Haptophyta</taxon>
        <taxon>Prymnesiophyceae</taxon>
        <taxon>Isochrysidales</taxon>
        <taxon>Noelaerhabdaceae</taxon>
        <taxon>Emiliania</taxon>
    </lineage>
</organism>
<keyword evidence="7" id="KW-0732">Signal</keyword>
<keyword evidence="5" id="KW-1015">Disulfide bond</keyword>
<reference evidence="9" key="2">
    <citation type="submission" date="2024-10" db="UniProtKB">
        <authorList>
            <consortium name="EnsemblProtists"/>
        </authorList>
    </citation>
    <scope>IDENTIFICATION</scope>
</reference>
<dbReference type="EC" id="1.8.3.2" evidence="6"/>
<feature type="domain" description="ERV/ALR sulfhydryl oxidase" evidence="8">
    <location>
        <begin position="100"/>
        <end position="229"/>
    </location>
</feature>
<dbReference type="HOGENOM" id="CLU_913481_0_0_1"/>
<dbReference type="GO" id="GO:0016972">
    <property type="term" value="F:thiol oxidase activity"/>
    <property type="evidence" value="ECO:0007669"/>
    <property type="project" value="UniProtKB-EC"/>
</dbReference>
<comment type="catalytic activity">
    <reaction evidence="6">
        <text>2 R'C(R)SH + O2 = R'C(R)S-S(R)CR' + H2O2</text>
        <dbReference type="Rhea" id="RHEA:17357"/>
        <dbReference type="ChEBI" id="CHEBI:15379"/>
        <dbReference type="ChEBI" id="CHEBI:16240"/>
        <dbReference type="ChEBI" id="CHEBI:16520"/>
        <dbReference type="ChEBI" id="CHEBI:17412"/>
        <dbReference type="EC" id="1.8.3.2"/>
    </reaction>
</comment>
<evidence type="ECO:0000256" key="1">
    <source>
        <dbReference type="ARBA" id="ARBA00001974"/>
    </source>
</evidence>
<evidence type="ECO:0000256" key="4">
    <source>
        <dbReference type="ARBA" id="ARBA00023002"/>
    </source>
</evidence>
<feature type="signal peptide" evidence="7">
    <location>
        <begin position="1"/>
        <end position="15"/>
    </location>
</feature>
<keyword evidence="10" id="KW-1185">Reference proteome</keyword>
<dbReference type="EnsemblProtists" id="EOD21787">
    <property type="protein sequence ID" value="EOD21787"/>
    <property type="gene ID" value="EMIHUDRAFT_435722"/>
</dbReference>